<keyword evidence="6 8" id="KW-0408">Iron</keyword>
<evidence type="ECO:0000313" key="10">
    <source>
        <dbReference type="Proteomes" id="UP000654257"/>
    </source>
</evidence>
<dbReference type="Proteomes" id="UP000654257">
    <property type="component" value="Unassembled WGS sequence"/>
</dbReference>
<dbReference type="Pfam" id="PF00067">
    <property type="entry name" value="p450"/>
    <property type="match status" value="1"/>
</dbReference>
<dbReference type="InterPro" id="IPR002397">
    <property type="entry name" value="Cyt_P450_B"/>
</dbReference>
<dbReference type="InterPro" id="IPR001128">
    <property type="entry name" value="Cyt_P450"/>
</dbReference>
<proteinExistence type="inferred from homology"/>
<comment type="caution">
    <text evidence="9">The sequence shown here is derived from an EMBL/GenBank/DDBJ whole genome shotgun (WGS) entry which is preliminary data.</text>
</comment>
<keyword evidence="3 8" id="KW-0349">Heme</keyword>
<dbReference type="GO" id="GO:0005506">
    <property type="term" value="F:iron ion binding"/>
    <property type="evidence" value="ECO:0007669"/>
    <property type="project" value="InterPro"/>
</dbReference>
<evidence type="ECO:0000256" key="3">
    <source>
        <dbReference type="ARBA" id="ARBA00022617"/>
    </source>
</evidence>
<evidence type="ECO:0000256" key="2">
    <source>
        <dbReference type="ARBA" id="ARBA00010617"/>
    </source>
</evidence>
<dbReference type="GO" id="GO:0004497">
    <property type="term" value="F:monooxygenase activity"/>
    <property type="evidence" value="ECO:0007669"/>
    <property type="project" value="UniProtKB-KW"/>
</dbReference>
<evidence type="ECO:0000256" key="4">
    <source>
        <dbReference type="ARBA" id="ARBA00022723"/>
    </source>
</evidence>
<dbReference type="PRINTS" id="PR00359">
    <property type="entry name" value="BP450"/>
</dbReference>
<evidence type="ECO:0000256" key="5">
    <source>
        <dbReference type="ARBA" id="ARBA00023002"/>
    </source>
</evidence>
<reference evidence="9" key="1">
    <citation type="journal article" date="2014" name="Int. J. Syst. Evol. Microbiol.">
        <title>Complete genome sequence of Corynebacterium casei LMG S-19264T (=DSM 44701T), isolated from a smear-ripened cheese.</title>
        <authorList>
            <consortium name="US DOE Joint Genome Institute (JGI-PGF)"/>
            <person name="Walter F."/>
            <person name="Albersmeier A."/>
            <person name="Kalinowski J."/>
            <person name="Ruckert C."/>
        </authorList>
    </citation>
    <scope>NUCLEOTIDE SEQUENCE</scope>
    <source>
        <strain evidence="9">CCM 7905</strain>
    </source>
</reference>
<evidence type="ECO:0000313" key="9">
    <source>
        <dbReference type="EMBL" id="GGG15825.1"/>
    </source>
</evidence>
<keyword evidence="4 8" id="KW-0479">Metal-binding</keyword>
<dbReference type="AlphaFoldDB" id="A0A917G0F7"/>
<dbReference type="InterPro" id="IPR036396">
    <property type="entry name" value="Cyt_P450_sf"/>
</dbReference>
<keyword evidence="10" id="KW-1185">Reference proteome</keyword>
<evidence type="ECO:0000256" key="7">
    <source>
        <dbReference type="ARBA" id="ARBA00023033"/>
    </source>
</evidence>
<dbReference type="PANTHER" id="PTHR46696:SF1">
    <property type="entry name" value="CYTOCHROME P450 YJIB-RELATED"/>
    <property type="match status" value="1"/>
</dbReference>
<name>A0A917G0F7_9NOCA</name>
<keyword evidence="5 8" id="KW-0560">Oxidoreductase</keyword>
<protein>
    <submittedName>
        <fullName evidence="9">Cytochrome P450</fullName>
    </submittedName>
</protein>
<dbReference type="Gene3D" id="1.10.630.10">
    <property type="entry name" value="Cytochrome P450"/>
    <property type="match status" value="1"/>
</dbReference>
<comment type="similarity">
    <text evidence="2 8">Belongs to the cytochrome P450 family.</text>
</comment>
<dbReference type="EMBL" id="BMCU01000003">
    <property type="protein sequence ID" value="GGG15825.1"/>
    <property type="molecule type" value="Genomic_DNA"/>
</dbReference>
<dbReference type="GO" id="GO:0016705">
    <property type="term" value="F:oxidoreductase activity, acting on paired donors, with incorporation or reduction of molecular oxygen"/>
    <property type="evidence" value="ECO:0007669"/>
    <property type="project" value="InterPro"/>
</dbReference>
<keyword evidence="7 8" id="KW-0503">Monooxygenase</keyword>
<evidence type="ECO:0000256" key="1">
    <source>
        <dbReference type="ARBA" id="ARBA00001971"/>
    </source>
</evidence>
<dbReference type="GO" id="GO:0020037">
    <property type="term" value="F:heme binding"/>
    <property type="evidence" value="ECO:0007669"/>
    <property type="project" value="InterPro"/>
</dbReference>
<evidence type="ECO:0000256" key="8">
    <source>
        <dbReference type="RuleBase" id="RU000461"/>
    </source>
</evidence>
<dbReference type="PANTHER" id="PTHR46696">
    <property type="entry name" value="P450, PUTATIVE (EUROFUNG)-RELATED"/>
    <property type="match status" value="1"/>
</dbReference>
<gene>
    <name evidence="9" type="ORF">GCM10007304_32370</name>
</gene>
<organism evidence="9 10">
    <name type="scientific">Rhodococcoides trifolii</name>
    <dbReference type="NCBI Taxonomy" id="908250"/>
    <lineage>
        <taxon>Bacteria</taxon>
        <taxon>Bacillati</taxon>
        <taxon>Actinomycetota</taxon>
        <taxon>Actinomycetes</taxon>
        <taxon>Mycobacteriales</taxon>
        <taxon>Nocardiaceae</taxon>
        <taxon>Rhodococcoides</taxon>
    </lineage>
</organism>
<dbReference type="PROSITE" id="PS00086">
    <property type="entry name" value="CYTOCHROME_P450"/>
    <property type="match status" value="1"/>
</dbReference>
<reference evidence="9" key="2">
    <citation type="submission" date="2020-09" db="EMBL/GenBank/DDBJ databases">
        <authorList>
            <person name="Sun Q."/>
            <person name="Sedlacek I."/>
        </authorList>
    </citation>
    <scope>NUCLEOTIDE SEQUENCE</scope>
    <source>
        <strain evidence="9">CCM 7905</strain>
    </source>
</reference>
<dbReference type="FunFam" id="1.10.630.10:FF:000018">
    <property type="entry name" value="Cytochrome P450 monooxygenase"/>
    <property type="match status" value="1"/>
</dbReference>
<comment type="cofactor">
    <cofactor evidence="1">
        <name>heme</name>
        <dbReference type="ChEBI" id="CHEBI:30413"/>
    </cofactor>
</comment>
<dbReference type="InterPro" id="IPR017972">
    <property type="entry name" value="Cyt_P450_CS"/>
</dbReference>
<accession>A0A917G0F7</accession>
<dbReference type="SUPFAM" id="SSF48264">
    <property type="entry name" value="Cytochrome P450"/>
    <property type="match status" value="1"/>
</dbReference>
<sequence>MSLMSGFANPVVYDPFDARFHDDPFPVYRRMRDEAPVYYNEKWNFYALSRFDDVRDAIRDSETYLNFEGIDLDDTNSQGGAGNIPVLDNPRHDEIRGVVQRQFMPRSIKKLEDDIRTVVTTLVDSFADRGTADLADELCWPLPYEIFFDFLGLPDGEDREQLKAWSHGLKDRVPDSAELTPVAIESTTRSRDYLAEMLARRRREPKADLLTHIVQADIGGVPLAESEIDAASEIVGLVFGLYLAGIETTSGLLTTLFHQLGTHPEQQKALRENPSGIPNAVEEGLRYKTPLQLVVRTSSREVTLHGVTIPRGSRVAMVLGAANHDDRQFEDADEFDALRPAVRHLGFGEGLHGCLGNPLARLEAKIALEVALPRLGQYEIAGTVRRYASTPNAAGLDRLPVSFQRGRA</sequence>
<evidence type="ECO:0000256" key="6">
    <source>
        <dbReference type="ARBA" id="ARBA00023004"/>
    </source>
</evidence>